<dbReference type="Proteomes" id="UP000256690">
    <property type="component" value="Unassembled WGS sequence"/>
</dbReference>
<comment type="caution">
    <text evidence="9">The sequence shown here is derived from an EMBL/GenBank/DDBJ whole genome shotgun (WGS) entry which is preliminary data.</text>
</comment>
<name>A0A3D8R485_9EURO</name>
<reference evidence="9 10" key="1">
    <citation type="journal article" date="2018" name="IMA Fungus">
        <title>IMA Genome-F 9: Draft genome sequence of Annulohypoxylon stygium, Aspergillus mulundensis, Berkeleyomyces basicola (syn. Thielaviopsis basicola), Ceratocystis smalleyi, two Cercospora beticola strains, Coleophoma cylindrospora, Fusarium fracticaudum, Phialophora cf. hyalina, and Morchella septimelata.</title>
        <authorList>
            <person name="Wingfield B.D."/>
            <person name="Bills G.F."/>
            <person name="Dong Y."/>
            <person name="Huang W."/>
            <person name="Nel W.J."/>
            <person name="Swalarsk-Parry B.S."/>
            <person name="Vaghefi N."/>
            <person name="Wilken P.M."/>
            <person name="An Z."/>
            <person name="de Beer Z.W."/>
            <person name="De Vos L."/>
            <person name="Chen L."/>
            <person name="Duong T.A."/>
            <person name="Gao Y."/>
            <person name="Hammerbacher A."/>
            <person name="Kikkert J.R."/>
            <person name="Li Y."/>
            <person name="Li H."/>
            <person name="Li K."/>
            <person name="Li Q."/>
            <person name="Liu X."/>
            <person name="Ma X."/>
            <person name="Naidoo K."/>
            <person name="Pethybridge S.J."/>
            <person name="Sun J."/>
            <person name="Steenkamp E.T."/>
            <person name="van der Nest M.A."/>
            <person name="van Wyk S."/>
            <person name="Wingfield M.J."/>
            <person name="Xiong C."/>
            <person name="Yue Q."/>
            <person name="Zhang X."/>
        </authorList>
    </citation>
    <scope>NUCLEOTIDE SEQUENCE [LARGE SCALE GENOMIC DNA]</scope>
    <source>
        <strain evidence="9 10">DSM 5745</strain>
    </source>
</reference>
<dbReference type="GO" id="GO:0016020">
    <property type="term" value="C:membrane"/>
    <property type="evidence" value="ECO:0007669"/>
    <property type="project" value="UniProtKB-SubCell"/>
</dbReference>
<dbReference type="PANTHER" id="PTHR43791">
    <property type="entry name" value="PERMEASE-RELATED"/>
    <property type="match status" value="1"/>
</dbReference>
<evidence type="ECO:0000256" key="2">
    <source>
        <dbReference type="ARBA" id="ARBA00008335"/>
    </source>
</evidence>
<evidence type="ECO:0000256" key="1">
    <source>
        <dbReference type="ARBA" id="ARBA00004141"/>
    </source>
</evidence>
<feature type="transmembrane region" description="Helical" evidence="7">
    <location>
        <begin position="323"/>
        <end position="344"/>
    </location>
</feature>
<comment type="similarity">
    <text evidence="2">Belongs to the major facilitator superfamily.</text>
</comment>
<evidence type="ECO:0000259" key="8">
    <source>
        <dbReference type="PROSITE" id="PS50850"/>
    </source>
</evidence>
<feature type="transmembrane region" description="Helical" evidence="7">
    <location>
        <begin position="356"/>
        <end position="374"/>
    </location>
</feature>
<keyword evidence="10" id="KW-1185">Reference proteome</keyword>
<dbReference type="OrthoDB" id="2250022at2759"/>
<feature type="transmembrane region" description="Helical" evidence="7">
    <location>
        <begin position="282"/>
        <end position="303"/>
    </location>
</feature>
<evidence type="ECO:0000313" key="9">
    <source>
        <dbReference type="EMBL" id="RDW68872.1"/>
    </source>
</evidence>
<dbReference type="GO" id="GO:0022857">
    <property type="term" value="F:transmembrane transporter activity"/>
    <property type="evidence" value="ECO:0007669"/>
    <property type="project" value="InterPro"/>
</dbReference>
<keyword evidence="4 7" id="KW-0812">Transmembrane</keyword>
<evidence type="ECO:0000313" key="10">
    <source>
        <dbReference type="Proteomes" id="UP000256690"/>
    </source>
</evidence>
<feature type="transmembrane region" description="Helical" evidence="7">
    <location>
        <begin position="380"/>
        <end position="401"/>
    </location>
</feature>
<evidence type="ECO:0000256" key="7">
    <source>
        <dbReference type="SAM" id="Phobius"/>
    </source>
</evidence>
<keyword evidence="5 7" id="KW-1133">Transmembrane helix</keyword>
<dbReference type="GeneID" id="38119002"/>
<dbReference type="PROSITE" id="PS50850">
    <property type="entry name" value="MFS"/>
    <property type="match status" value="1"/>
</dbReference>
<feature type="domain" description="Major facilitator superfamily (MFS) profile" evidence="8">
    <location>
        <begin position="53"/>
        <end position="472"/>
    </location>
</feature>
<feature type="transmembrane region" description="Helical" evidence="7">
    <location>
        <begin position="145"/>
        <end position="167"/>
    </location>
</feature>
<dbReference type="InterPro" id="IPR020846">
    <property type="entry name" value="MFS_dom"/>
</dbReference>
<dbReference type="Gene3D" id="1.20.1250.20">
    <property type="entry name" value="MFS general substrate transporter like domains"/>
    <property type="match status" value="2"/>
</dbReference>
<dbReference type="EMBL" id="PVWQ01000011">
    <property type="protein sequence ID" value="RDW68872.1"/>
    <property type="molecule type" value="Genomic_DNA"/>
</dbReference>
<feature type="transmembrane region" description="Helical" evidence="7">
    <location>
        <begin position="446"/>
        <end position="467"/>
    </location>
</feature>
<gene>
    <name evidence="9" type="ORF">DSM5745_08632</name>
</gene>
<evidence type="ECO:0000256" key="4">
    <source>
        <dbReference type="ARBA" id="ARBA00022692"/>
    </source>
</evidence>
<evidence type="ECO:0000256" key="3">
    <source>
        <dbReference type="ARBA" id="ARBA00022448"/>
    </source>
</evidence>
<keyword evidence="3" id="KW-0813">Transport</keyword>
<feature type="transmembrane region" description="Helical" evidence="7">
    <location>
        <begin position="90"/>
        <end position="107"/>
    </location>
</feature>
<dbReference type="FunFam" id="1.20.1250.20:FF:000057">
    <property type="entry name" value="MFS general substrate transporter"/>
    <property type="match status" value="1"/>
</dbReference>
<feature type="transmembrane region" description="Helical" evidence="7">
    <location>
        <begin position="413"/>
        <end position="434"/>
    </location>
</feature>
<feature type="transmembrane region" description="Helical" evidence="7">
    <location>
        <begin position="179"/>
        <end position="203"/>
    </location>
</feature>
<dbReference type="FunFam" id="1.20.1250.20:FF:000013">
    <property type="entry name" value="MFS general substrate transporter"/>
    <property type="match status" value="1"/>
</dbReference>
<dbReference type="Pfam" id="PF07690">
    <property type="entry name" value="MFS_1"/>
    <property type="match status" value="1"/>
</dbReference>
<accession>A0A3D8R485</accession>
<feature type="transmembrane region" description="Helical" evidence="7">
    <location>
        <begin position="119"/>
        <end position="139"/>
    </location>
</feature>
<protein>
    <recommendedName>
        <fullName evidence="8">Major facilitator superfamily (MFS) profile domain-containing protein</fullName>
    </recommendedName>
</protein>
<dbReference type="AlphaFoldDB" id="A0A3D8R485"/>
<feature type="transmembrane region" description="Helical" evidence="7">
    <location>
        <begin position="215"/>
        <end position="235"/>
    </location>
</feature>
<proteinExistence type="inferred from homology"/>
<organism evidence="9 10">
    <name type="scientific">Aspergillus mulundensis</name>
    <dbReference type="NCBI Taxonomy" id="1810919"/>
    <lineage>
        <taxon>Eukaryota</taxon>
        <taxon>Fungi</taxon>
        <taxon>Dikarya</taxon>
        <taxon>Ascomycota</taxon>
        <taxon>Pezizomycotina</taxon>
        <taxon>Eurotiomycetes</taxon>
        <taxon>Eurotiomycetidae</taxon>
        <taxon>Eurotiales</taxon>
        <taxon>Aspergillaceae</taxon>
        <taxon>Aspergillus</taxon>
        <taxon>Aspergillus subgen. Nidulantes</taxon>
    </lineage>
</organism>
<dbReference type="InterPro" id="IPR036259">
    <property type="entry name" value="MFS_trans_sf"/>
</dbReference>
<keyword evidence="6 7" id="KW-0472">Membrane</keyword>
<evidence type="ECO:0000256" key="6">
    <source>
        <dbReference type="ARBA" id="ARBA00023136"/>
    </source>
</evidence>
<evidence type="ECO:0000256" key="5">
    <source>
        <dbReference type="ARBA" id="ARBA00022989"/>
    </source>
</evidence>
<dbReference type="RefSeq" id="XP_026600661.1">
    <property type="nucleotide sequence ID" value="XM_026750648.1"/>
</dbReference>
<dbReference type="InterPro" id="IPR011701">
    <property type="entry name" value="MFS"/>
</dbReference>
<dbReference type="SUPFAM" id="SSF103473">
    <property type="entry name" value="MFS general substrate transporter"/>
    <property type="match status" value="1"/>
</dbReference>
<comment type="subcellular location">
    <subcellularLocation>
        <location evidence="1">Membrane</location>
        <topology evidence="1">Multi-pass membrane protein</topology>
    </subcellularLocation>
</comment>
<dbReference type="PANTHER" id="PTHR43791:SF62">
    <property type="entry name" value="MAJOR FACILITATOR SUPERFAMILY (MFS) PROFILE DOMAIN-CONTAINING PROTEIN"/>
    <property type="match status" value="1"/>
</dbReference>
<feature type="transmembrane region" description="Helical" evidence="7">
    <location>
        <begin position="49"/>
        <end position="66"/>
    </location>
</feature>
<sequence>MSTLEPRKSSIHDEREADTMTMGKKNGSIIEAQVDLEFRACEKRIVRKLDMTLVPMIFILYLFNYLDRNNIAQAKLDTFMEDLGLGGSDYSTAVSIVNVGYILMQLPSNMILTKVRPSLYIPFWVCIWSCVSASTAGTHNFSGLIGVRIILGICEAPFFPGVFYLLSCWYTKKELALRYAALYSGLVLATATSGLLAAAIFAGLDGAHGLAGWKWLFIIEGAVSFGMGLLAFLLIPDLPGMNSGSGRWLLTDEENRVAVERMRRDAVSNQDDNESLRHGLKLAVMDVKVWIFSFIMCSSQSAYGFNQFYPTIVEGFGLGSRTITLACTAPPYIIGACVAWCIAWSSDRRKERGFHIFFPVCVAIVGFIISVATLNIPVRYFASFLYISGIFGANSVVFSWAATTVSDTAQNKACAMAIINITGQLGSVWSPYFFHENESPRYITAMILLLAFAVCMASLCLIMKVLLKRENRKLVAKGEEEGVVPNLYTL</sequence>